<dbReference type="GO" id="GO:0016747">
    <property type="term" value="F:acyltransferase activity, transferring groups other than amino-acyl groups"/>
    <property type="evidence" value="ECO:0007669"/>
    <property type="project" value="InterPro"/>
</dbReference>
<dbReference type="EMBL" id="JACWEZ010000002">
    <property type="protein sequence ID" value="MBD1221579.1"/>
    <property type="molecule type" value="Genomic_DNA"/>
</dbReference>
<evidence type="ECO:0000313" key="5">
    <source>
        <dbReference type="Proteomes" id="UP000621631"/>
    </source>
</evidence>
<evidence type="ECO:0000313" key="2">
    <source>
        <dbReference type="EMBL" id="APC47302.1"/>
    </source>
</evidence>
<protein>
    <submittedName>
        <fullName evidence="2">GNAT family N-acetyltransferase</fullName>
    </submittedName>
</protein>
<dbReference type="RefSeq" id="WP_071648288.1">
    <property type="nucleotide sequence ID" value="NZ_CP017962.1"/>
</dbReference>
<proteinExistence type="predicted"/>
<dbReference type="InterPro" id="IPR000182">
    <property type="entry name" value="GNAT_dom"/>
</dbReference>
<accession>A0AAC9NJ97</accession>
<dbReference type="Proteomes" id="UP000621631">
    <property type="component" value="Unassembled WGS sequence"/>
</dbReference>
<reference evidence="3 5" key="2">
    <citation type="submission" date="2020-09" db="EMBL/GenBank/DDBJ databases">
        <title>Draft Genome Sequences of Oil-Oxidizing Bacteria Halomonas titanicae, Marinobacter lutaoensis, and Virgibacillus halodenitrificans Isolated from Highly Saline Environments.</title>
        <authorList>
            <person name="Grouzdev D.S."/>
            <person name="Sokolova D.S."/>
            <person name="Semenova E.M."/>
            <person name="Borzenkov I.A."/>
            <person name="Bidzhieva S.K."/>
            <person name="Poltaraus A.B."/>
            <person name="Nazina T.N."/>
        </authorList>
    </citation>
    <scope>NUCLEOTIDE SEQUENCE [LARGE SCALE GENOMIC DNA]</scope>
    <source>
        <strain evidence="3 5">VKM B-3472D</strain>
    </source>
</reference>
<feature type="domain" description="N-acetyltransferase" evidence="1">
    <location>
        <begin position="11"/>
        <end position="138"/>
    </location>
</feature>
<reference evidence="2 4" key="1">
    <citation type="submission" date="2016-11" db="EMBL/GenBank/DDBJ databases">
        <title>Complete genome sequencing of Virgibacillus halodenitrificans PDB-F2.</title>
        <authorList>
            <person name="Sun Z."/>
            <person name="Zhou Y."/>
            <person name="Li H."/>
        </authorList>
    </citation>
    <scope>NUCLEOTIDE SEQUENCE [LARGE SCALE GENOMIC DNA]</scope>
    <source>
        <strain evidence="2 4">PDB-F2</strain>
    </source>
</reference>
<dbReference type="CDD" id="cd04301">
    <property type="entry name" value="NAT_SF"/>
    <property type="match status" value="1"/>
</dbReference>
<dbReference type="PROSITE" id="PS51186">
    <property type="entry name" value="GNAT"/>
    <property type="match status" value="1"/>
</dbReference>
<evidence type="ECO:0000313" key="4">
    <source>
        <dbReference type="Proteomes" id="UP000182945"/>
    </source>
</evidence>
<dbReference type="Pfam" id="PF13508">
    <property type="entry name" value="Acetyltransf_7"/>
    <property type="match status" value="1"/>
</dbReference>
<gene>
    <name evidence="2" type="ORF">BME96_03565</name>
    <name evidence="3" type="ORF">IC602_03080</name>
</gene>
<dbReference type="InterPro" id="IPR016181">
    <property type="entry name" value="Acyl_CoA_acyltransferase"/>
</dbReference>
<evidence type="ECO:0000259" key="1">
    <source>
        <dbReference type="PROSITE" id="PS51186"/>
    </source>
</evidence>
<dbReference type="SUPFAM" id="SSF55729">
    <property type="entry name" value="Acyl-CoA N-acyltransferases (Nat)"/>
    <property type="match status" value="1"/>
</dbReference>
<dbReference type="EMBL" id="CP017962">
    <property type="protein sequence ID" value="APC47302.1"/>
    <property type="molecule type" value="Genomic_DNA"/>
</dbReference>
<dbReference type="KEGG" id="vhl:BME96_03565"/>
<keyword evidence="5" id="KW-1185">Reference proteome</keyword>
<dbReference type="GeneID" id="71513464"/>
<organism evidence="2 4">
    <name type="scientific">Virgibacillus halodenitrificans</name>
    <name type="common">Bacillus halodenitrificans</name>
    <dbReference type="NCBI Taxonomy" id="1482"/>
    <lineage>
        <taxon>Bacteria</taxon>
        <taxon>Bacillati</taxon>
        <taxon>Bacillota</taxon>
        <taxon>Bacilli</taxon>
        <taxon>Bacillales</taxon>
        <taxon>Bacillaceae</taxon>
        <taxon>Virgibacillus</taxon>
    </lineage>
</organism>
<dbReference type="Proteomes" id="UP000182945">
    <property type="component" value="Chromosome"/>
</dbReference>
<name>A0AAC9NJ97_VIRHA</name>
<evidence type="ECO:0000313" key="3">
    <source>
        <dbReference type="EMBL" id="MBD1221579.1"/>
    </source>
</evidence>
<sequence length="138" mass="16195">MERNSICESEIIVRAYDTKDFDSINQLNKLEEWGNLVVKSGDLKKAWSHSNVTYIAELDGEIVGYVRGLTDKYITLFICELLVKREHRGQGIGKMLLDYVHQLYPKTRMELLASSTSRTFYEQKQFRPFYGYRKTILE</sequence>
<dbReference type="Gene3D" id="3.40.630.30">
    <property type="match status" value="1"/>
</dbReference>
<dbReference type="AlphaFoldDB" id="A0AAC9NJ97"/>